<sequence>MTTRAVLTGDLVGSSRLTPASLEGARDAFATAATEIETWRAKLVGAPADFFRGDSWQMLLTQPGFALRAALYIRASLKAGDPEWDTRIAIGYGEVDRIDKQRTSLSSGEAFLLSGRALDDLGDTVDITVRGPQTGLKWGALGPLSHLCSVLMDDWSQKQAQAARLALAPEAPTQARMAEMLGVSQQAVSKALSAAKITALLRAVDYSEALTWNRVRLI</sequence>
<proteinExistence type="predicted"/>
<name>A0ABU4KQB9_BREVE</name>
<accession>A0ABU4KQB9</accession>
<dbReference type="Proteomes" id="UP001272940">
    <property type="component" value="Unassembled WGS sequence"/>
</dbReference>
<protein>
    <recommendedName>
        <fullName evidence="3">MarR family transcriptional regulator</fullName>
    </recommendedName>
</protein>
<keyword evidence="2" id="KW-1185">Reference proteome</keyword>
<organism evidence="1 2">
    <name type="scientific">Brevundimonas vesicularis</name>
    <name type="common">Pseudomonas vesicularis</name>
    <dbReference type="NCBI Taxonomy" id="41276"/>
    <lineage>
        <taxon>Bacteria</taxon>
        <taxon>Pseudomonadati</taxon>
        <taxon>Pseudomonadota</taxon>
        <taxon>Alphaproteobacteria</taxon>
        <taxon>Caulobacterales</taxon>
        <taxon>Caulobacteraceae</taxon>
        <taxon>Brevundimonas</taxon>
    </lineage>
</organism>
<comment type="caution">
    <text evidence="1">The sequence shown here is derived from an EMBL/GenBank/DDBJ whole genome shotgun (WGS) entry which is preliminary data.</text>
</comment>
<evidence type="ECO:0000313" key="2">
    <source>
        <dbReference type="Proteomes" id="UP001272940"/>
    </source>
</evidence>
<evidence type="ECO:0008006" key="3">
    <source>
        <dbReference type="Google" id="ProtNLM"/>
    </source>
</evidence>
<dbReference type="RefSeq" id="WP_003170290.1">
    <property type="nucleotide sequence ID" value="NZ_JAMYEC010000005.1"/>
</dbReference>
<dbReference type="EMBL" id="JAMYEC010000005">
    <property type="protein sequence ID" value="MDX2335213.1"/>
    <property type="molecule type" value="Genomic_DNA"/>
</dbReference>
<gene>
    <name evidence="1" type="ORF">NJD11_09705</name>
</gene>
<evidence type="ECO:0000313" key="1">
    <source>
        <dbReference type="EMBL" id="MDX2335213.1"/>
    </source>
</evidence>
<reference evidence="1 2" key="1">
    <citation type="journal article" date="2023" name="FEMS Microbes">
        <title>Whole genomes of deep-sea sponge-associated bacteria exhibit high novel natural product potential.</title>
        <authorList>
            <person name="Hesketh-Best P.J."/>
            <person name="January G.G."/>
            <person name="Koch M.J."/>
            <person name="Warburton P.J."/>
            <person name="Howell K.L."/>
            <person name="Upton M."/>
        </authorList>
    </citation>
    <scope>NUCLEOTIDE SEQUENCE [LARGE SCALE GENOMIC DNA]</scope>
    <source>
        <strain evidence="1 2">PC206-O</strain>
    </source>
</reference>